<dbReference type="SMART" id="SM00481">
    <property type="entry name" value="POLIIIAc"/>
    <property type="match status" value="1"/>
</dbReference>
<dbReference type="InterPro" id="IPR016195">
    <property type="entry name" value="Pol/histidinol_Pase-like"/>
</dbReference>
<dbReference type="KEGG" id="vrm:44547418_00883"/>
<sequence>MLVDFHMHSTFSDGVEAPESLFRHSLASNLSMISLTDHDEIDGIMMLRDAQKKWDSAQSIKIITGCEFSGNYKGKDIHILGYRFDETDEKLLQFINYVKAERASRVEKMIQRCNRAGYHITMDMLENTFPHARAYGRPHIGQLLIDNGYAKDINEVFSTVLHKDSPCYIPKVKIEVPKIIDIIHTAGGLAVMAHPKLIRNDDYVAELLAFDFNGIEVYHSKHDSTDESKYKALAMERHLFITGGSDYHGIQGKPPAQLGDFVVDSESVSKFIDLL</sequence>
<proteinExistence type="predicted"/>
<reference evidence="2 3" key="1">
    <citation type="submission" date="2017-06" db="EMBL/GenBank/DDBJ databases">
        <authorList>
            <consortium name="Pathogen Informatics"/>
        </authorList>
    </citation>
    <scope>NUCLEOTIDE SEQUENCE [LARGE SCALE GENOMIC DNA]</scope>
    <source>
        <strain evidence="2 3">NCTC12018</strain>
    </source>
</reference>
<dbReference type="PANTHER" id="PTHR42924:SF3">
    <property type="entry name" value="POLYMERASE_HISTIDINOL PHOSPHATASE N-TERMINAL DOMAIN-CONTAINING PROTEIN"/>
    <property type="match status" value="1"/>
</dbReference>
<gene>
    <name evidence="2" type="ORF">SAMEA44547418_00883</name>
</gene>
<dbReference type="AlphaFoldDB" id="A0A239YZG3"/>
<dbReference type="SUPFAM" id="SSF89550">
    <property type="entry name" value="PHP domain-like"/>
    <property type="match status" value="1"/>
</dbReference>
<dbReference type="GO" id="GO:0035312">
    <property type="term" value="F:5'-3' DNA exonuclease activity"/>
    <property type="evidence" value="ECO:0007669"/>
    <property type="project" value="TreeGrafter"/>
</dbReference>
<feature type="domain" description="Polymerase/histidinol phosphatase N-terminal" evidence="1">
    <location>
        <begin position="3"/>
        <end position="72"/>
    </location>
</feature>
<dbReference type="EMBL" id="LT906470">
    <property type="protein sequence ID" value="SNV64192.1"/>
    <property type="molecule type" value="Genomic_DNA"/>
</dbReference>
<dbReference type="RefSeq" id="WP_095065862.1">
    <property type="nucleotide sequence ID" value="NZ_LT906470.1"/>
</dbReference>
<evidence type="ECO:0000313" key="2">
    <source>
        <dbReference type="EMBL" id="SNV64192.1"/>
    </source>
</evidence>
<dbReference type="PANTHER" id="PTHR42924">
    <property type="entry name" value="EXONUCLEASE"/>
    <property type="match status" value="1"/>
</dbReference>
<dbReference type="Gene3D" id="1.10.150.650">
    <property type="match status" value="1"/>
</dbReference>
<organism evidence="2 3">
    <name type="scientific">Veillonella rodentium</name>
    <dbReference type="NCBI Taxonomy" id="248315"/>
    <lineage>
        <taxon>Bacteria</taxon>
        <taxon>Bacillati</taxon>
        <taxon>Bacillota</taxon>
        <taxon>Negativicutes</taxon>
        <taxon>Veillonellales</taxon>
        <taxon>Veillonellaceae</taxon>
        <taxon>Veillonella</taxon>
    </lineage>
</organism>
<evidence type="ECO:0000313" key="3">
    <source>
        <dbReference type="Proteomes" id="UP000214973"/>
    </source>
</evidence>
<protein>
    <submittedName>
        <fullName evidence="2">Histidinol phosphatase and related hydrolases of the PHP family</fullName>
    </submittedName>
</protein>
<dbReference type="Gene3D" id="3.20.20.140">
    <property type="entry name" value="Metal-dependent hydrolases"/>
    <property type="match status" value="1"/>
</dbReference>
<dbReference type="InterPro" id="IPR003141">
    <property type="entry name" value="Pol/His_phosphatase_N"/>
</dbReference>
<keyword evidence="2" id="KW-0378">Hydrolase</keyword>
<evidence type="ECO:0000259" key="1">
    <source>
        <dbReference type="SMART" id="SM00481"/>
    </source>
</evidence>
<dbReference type="Pfam" id="PF02811">
    <property type="entry name" value="PHP"/>
    <property type="match status" value="1"/>
</dbReference>
<keyword evidence="3" id="KW-1185">Reference proteome</keyword>
<dbReference type="GO" id="GO:0004534">
    <property type="term" value="F:5'-3' RNA exonuclease activity"/>
    <property type="evidence" value="ECO:0007669"/>
    <property type="project" value="TreeGrafter"/>
</dbReference>
<dbReference type="InterPro" id="IPR004013">
    <property type="entry name" value="PHP_dom"/>
</dbReference>
<dbReference type="Proteomes" id="UP000214973">
    <property type="component" value="Chromosome 1"/>
</dbReference>
<name>A0A239YZG3_9FIRM</name>
<dbReference type="InterPro" id="IPR052018">
    <property type="entry name" value="PHP_domain"/>
</dbReference>
<accession>A0A239YZG3</accession>
<dbReference type="CDD" id="cd07438">
    <property type="entry name" value="PHP_HisPPase_AMP"/>
    <property type="match status" value="1"/>
</dbReference>